<dbReference type="RefSeq" id="WP_128352535.1">
    <property type="nucleotide sequence ID" value="NZ_JBLXIM010000002.1"/>
</dbReference>
<gene>
    <name evidence="2" type="ORF">EGC76_08370</name>
</gene>
<dbReference type="EMBL" id="RSFE01000005">
    <property type="protein sequence ID" value="RWU09630.1"/>
    <property type="molecule type" value="Genomic_DNA"/>
</dbReference>
<name>A0A443YZI1_9GAMM</name>
<dbReference type="Pfam" id="PF20420">
    <property type="entry name" value="DUF6702"/>
    <property type="match status" value="1"/>
</dbReference>
<dbReference type="AlphaFoldDB" id="A0A443YZI1"/>
<dbReference type="Proteomes" id="UP000288789">
    <property type="component" value="Unassembled WGS sequence"/>
</dbReference>
<reference evidence="2 3" key="1">
    <citation type="submission" date="2018-12" db="EMBL/GenBank/DDBJ databases">
        <authorList>
            <person name="Li A."/>
            <person name="Zhang M."/>
            <person name="Zhu H."/>
        </authorList>
    </citation>
    <scope>NUCLEOTIDE SEQUENCE [LARGE SCALE GENOMIC DNA]</scope>
    <source>
        <strain evidence="2 3">R04H25</strain>
    </source>
</reference>
<feature type="signal peptide" evidence="1">
    <location>
        <begin position="1"/>
        <end position="19"/>
    </location>
</feature>
<evidence type="ECO:0000313" key="3">
    <source>
        <dbReference type="Proteomes" id="UP000288789"/>
    </source>
</evidence>
<sequence length="162" mass="18550">MRQLFIALLLIVGVSAASAHQLRTASTTVLFNERTGNIEVAHRFFLHDAEHAVKQLFDKKADIHQLESSRSQFSAYVQKHFQLESLNEEPLPLKEVGYEIDGTNFWVYQETPIVEGLAGLRIRNNALQDIWRSQQNLVNVEGNGPIQSVTFTVQDEWLEVRF</sequence>
<accession>A0A443YZI1</accession>
<dbReference type="OrthoDB" id="5741133at2"/>
<feature type="chain" id="PRO_5019148714" description="Orphan protein" evidence="1">
    <location>
        <begin position="20"/>
        <end position="162"/>
    </location>
</feature>
<evidence type="ECO:0008006" key="4">
    <source>
        <dbReference type="Google" id="ProtNLM"/>
    </source>
</evidence>
<dbReference type="InterPro" id="IPR046525">
    <property type="entry name" value="DUF6702"/>
</dbReference>
<proteinExistence type="predicted"/>
<comment type="caution">
    <text evidence="2">The sequence shown here is derived from an EMBL/GenBank/DDBJ whole genome shotgun (WGS) entry which is preliminary data.</text>
</comment>
<evidence type="ECO:0000256" key="1">
    <source>
        <dbReference type="SAM" id="SignalP"/>
    </source>
</evidence>
<organism evidence="2 3">
    <name type="scientific">Pseudidiomarina gelatinasegens</name>
    <dbReference type="NCBI Taxonomy" id="2487740"/>
    <lineage>
        <taxon>Bacteria</taxon>
        <taxon>Pseudomonadati</taxon>
        <taxon>Pseudomonadota</taxon>
        <taxon>Gammaproteobacteria</taxon>
        <taxon>Alteromonadales</taxon>
        <taxon>Idiomarinaceae</taxon>
        <taxon>Pseudidiomarina</taxon>
    </lineage>
</organism>
<keyword evidence="1" id="KW-0732">Signal</keyword>
<keyword evidence="3" id="KW-1185">Reference proteome</keyword>
<protein>
    <recommendedName>
        <fullName evidence="4">Orphan protein</fullName>
    </recommendedName>
</protein>
<evidence type="ECO:0000313" key="2">
    <source>
        <dbReference type="EMBL" id="RWU09630.1"/>
    </source>
</evidence>